<comment type="similarity">
    <text evidence="2">Belongs to the KHG/KDPG aldolase family.</text>
</comment>
<dbReference type="AlphaFoldDB" id="A0A9D2JZE6"/>
<dbReference type="PROSITE" id="PS00160">
    <property type="entry name" value="ALDOLASE_KDPG_KHG_2"/>
    <property type="match status" value="1"/>
</dbReference>
<evidence type="ECO:0000256" key="2">
    <source>
        <dbReference type="ARBA" id="ARBA00006906"/>
    </source>
</evidence>
<dbReference type="EC" id="4.1.3.16" evidence="6"/>
<evidence type="ECO:0000313" key="6">
    <source>
        <dbReference type="EMBL" id="HIZ72936.1"/>
    </source>
</evidence>
<reference evidence="6" key="1">
    <citation type="journal article" date="2021" name="PeerJ">
        <title>Extensive microbial diversity within the chicken gut microbiome revealed by metagenomics and culture.</title>
        <authorList>
            <person name="Gilroy R."/>
            <person name="Ravi A."/>
            <person name="Getino M."/>
            <person name="Pursley I."/>
            <person name="Horton D.L."/>
            <person name="Alikhan N.F."/>
            <person name="Baker D."/>
            <person name="Gharbi K."/>
            <person name="Hall N."/>
            <person name="Watson M."/>
            <person name="Adriaenssens E.M."/>
            <person name="Foster-Nyarko E."/>
            <person name="Jarju S."/>
            <person name="Secka A."/>
            <person name="Antonio M."/>
            <person name="Oren A."/>
            <person name="Chaudhuri R.R."/>
            <person name="La Ragione R."/>
            <person name="Hildebrand F."/>
            <person name="Pallen M.J."/>
        </authorList>
    </citation>
    <scope>NUCLEOTIDE SEQUENCE</scope>
    <source>
        <strain evidence="6">ChiW7-2402</strain>
    </source>
</reference>
<dbReference type="Pfam" id="PF01081">
    <property type="entry name" value="Aldolase"/>
    <property type="match status" value="1"/>
</dbReference>
<dbReference type="Proteomes" id="UP000824102">
    <property type="component" value="Unassembled WGS sequence"/>
</dbReference>
<dbReference type="CDD" id="cd00452">
    <property type="entry name" value="KDPG_aldolase"/>
    <property type="match status" value="1"/>
</dbReference>
<dbReference type="NCBIfam" id="TIGR01182">
    <property type="entry name" value="eda"/>
    <property type="match status" value="1"/>
</dbReference>
<dbReference type="GO" id="GO:0008675">
    <property type="term" value="F:2-dehydro-3-deoxy-phosphogluconate aldolase activity"/>
    <property type="evidence" value="ECO:0007669"/>
    <property type="project" value="UniProtKB-EC"/>
</dbReference>
<keyword evidence="4 6" id="KW-0456">Lyase</keyword>
<evidence type="ECO:0000256" key="5">
    <source>
        <dbReference type="ARBA" id="ARBA00023277"/>
    </source>
</evidence>
<comment type="subunit">
    <text evidence="3">Homotrimer.</text>
</comment>
<dbReference type="InterPro" id="IPR013785">
    <property type="entry name" value="Aldolase_TIM"/>
</dbReference>
<proteinExistence type="inferred from homology"/>
<evidence type="ECO:0000256" key="4">
    <source>
        <dbReference type="ARBA" id="ARBA00023239"/>
    </source>
</evidence>
<dbReference type="GO" id="GO:0008700">
    <property type="term" value="F:(R,S)-4-hydroxy-2-oxoglutarate aldolase activity"/>
    <property type="evidence" value="ECO:0007669"/>
    <property type="project" value="UniProtKB-EC"/>
</dbReference>
<dbReference type="EMBL" id="DXBB01000073">
    <property type="protein sequence ID" value="HIZ72936.1"/>
    <property type="molecule type" value="Genomic_DNA"/>
</dbReference>
<name>A0A9D2JZE6_9FIRM</name>
<sequence>MNELLKRIQECKLVPVVTLKSIEDAEPTLSALIKGGLPVAEICFRTECAEEAISLAVQKFPEMLVGAGTVINKEQCERAIAAGAKFIVSPGCSKKVAKVCMREGIPYLPGVVTPTEVIKALSLGYDHLKFFPAGDFGGLKTIKALSAAFPQVSFMPTGGVGPDNLNEYLSFPKIFACGGSWMVKGTPEEIEKEASAAVALLNAANR</sequence>
<dbReference type="PANTHER" id="PTHR30246">
    <property type="entry name" value="2-KETO-3-DEOXY-6-PHOSPHOGLUCONATE ALDOLASE"/>
    <property type="match status" value="1"/>
</dbReference>
<dbReference type="Gene3D" id="3.20.20.70">
    <property type="entry name" value="Aldolase class I"/>
    <property type="match status" value="1"/>
</dbReference>
<keyword evidence="5" id="KW-0119">Carbohydrate metabolism</keyword>
<evidence type="ECO:0000256" key="1">
    <source>
        <dbReference type="ARBA" id="ARBA00004761"/>
    </source>
</evidence>
<dbReference type="InterPro" id="IPR000887">
    <property type="entry name" value="Aldlse_KDPG_KHG"/>
</dbReference>
<gene>
    <name evidence="6" type="primary">eda</name>
    <name evidence="6" type="ORF">H9964_05100</name>
</gene>
<dbReference type="InterPro" id="IPR031338">
    <property type="entry name" value="KDPG/KHG_AS_2"/>
</dbReference>
<dbReference type="EC" id="4.1.2.14" evidence="6"/>
<comment type="pathway">
    <text evidence="1">Carbohydrate acid metabolism.</text>
</comment>
<evidence type="ECO:0000313" key="7">
    <source>
        <dbReference type="Proteomes" id="UP000824102"/>
    </source>
</evidence>
<protein>
    <submittedName>
        <fullName evidence="6">Bifunctional 4-hydroxy-2-oxoglutarate aldolase/2-dehydro-3-deoxy-phosphogluconate aldolase</fullName>
        <ecNumber evidence="6">4.1.2.14</ecNumber>
        <ecNumber evidence="6">4.1.3.16</ecNumber>
    </submittedName>
</protein>
<dbReference type="PANTHER" id="PTHR30246:SF1">
    <property type="entry name" value="2-DEHYDRO-3-DEOXY-6-PHOSPHOGALACTONATE ALDOLASE-RELATED"/>
    <property type="match status" value="1"/>
</dbReference>
<organism evidence="6 7">
    <name type="scientific">Candidatus Gallimonas intestinavium</name>
    <dbReference type="NCBI Taxonomy" id="2838603"/>
    <lineage>
        <taxon>Bacteria</taxon>
        <taxon>Bacillati</taxon>
        <taxon>Bacillota</taxon>
        <taxon>Clostridia</taxon>
        <taxon>Candidatus Gallimonas</taxon>
    </lineage>
</organism>
<evidence type="ECO:0000256" key="3">
    <source>
        <dbReference type="ARBA" id="ARBA00011233"/>
    </source>
</evidence>
<comment type="caution">
    <text evidence="6">The sequence shown here is derived from an EMBL/GenBank/DDBJ whole genome shotgun (WGS) entry which is preliminary data.</text>
</comment>
<dbReference type="SUPFAM" id="SSF51569">
    <property type="entry name" value="Aldolase"/>
    <property type="match status" value="1"/>
</dbReference>
<reference evidence="6" key="2">
    <citation type="submission" date="2021-04" db="EMBL/GenBank/DDBJ databases">
        <authorList>
            <person name="Gilroy R."/>
        </authorList>
    </citation>
    <scope>NUCLEOTIDE SEQUENCE</scope>
    <source>
        <strain evidence="6">ChiW7-2402</strain>
    </source>
</reference>
<accession>A0A9D2JZE6</accession>